<feature type="compositionally biased region" description="Basic and acidic residues" evidence="1">
    <location>
        <begin position="291"/>
        <end position="303"/>
    </location>
</feature>
<proteinExistence type="predicted"/>
<dbReference type="EMBL" id="GL385397">
    <property type="protein sequence ID" value="EJT76693.1"/>
    <property type="molecule type" value="Genomic_DNA"/>
</dbReference>
<reference evidence="3" key="5">
    <citation type="submission" date="2018-04" db="UniProtKB">
        <authorList>
            <consortium name="EnsemblFungi"/>
        </authorList>
    </citation>
    <scope>IDENTIFICATION</scope>
    <source>
        <strain evidence="3">R3-111a-1</strain>
    </source>
</reference>
<dbReference type="eggNOG" id="ENOG502SQ2N">
    <property type="taxonomic scope" value="Eukaryota"/>
</dbReference>
<evidence type="ECO:0000313" key="2">
    <source>
        <dbReference type="EMBL" id="EJT76693.1"/>
    </source>
</evidence>
<dbReference type="GeneID" id="20347067"/>
<reference evidence="2" key="3">
    <citation type="submission" date="2010-09" db="EMBL/GenBank/DDBJ databases">
        <title>Annotation of Gaeumannomyces graminis var. tritici R3-111a-1.</title>
        <authorList>
            <consortium name="The Broad Institute Genome Sequencing Platform"/>
            <person name="Ma L.-J."/>
            <person name="Dead R."/>
            <person name="Young S.K."/>
            <person name="Zeng Q."/>
            <person name="Gargeya S."/>
            <person name="Fitzgerald M."/>
            <person name="Haas B."/>
            <person name="Abouelleil A."/>
            <person name="Alvarado L."/>
            <person name="Arachchi H.M."/>
            <person name="Berlin A."/>
            <person name="Brown A."/>
            <person name="Chapman S.B."/>
            <person name="Chen Z."/>
            <person name="Dunbar C."/>
            <person name="Freedman E."/>
            <person name="Gearin G."/>
            <person name="Gellesch M."/>
            <person name="Goldberg J."/>
            <person name="Griggs A."/>
            <person name="Gujja S."/>
            <person name="Heiman D."/>
            <person name="Howarth C."/>
            <person name="Larson L."/>
            <person name="Lui A."/>
            <person name="MacDonald P.J.P."/>
            <person name="Mehta T."/>
            <person name="Montmayeur A."/>
            <person name="Murphy C."/>
            <person name="Neiman D."/>
            <person name="Pearson M."/>
            <person name="Priest M."/>
            <person name="Roberts A."/>
            <person name="Saif S."/>
            <person name="Shea T."/>
            <person name="Shenoy N."/>
            <person name="Sisk P."/>
            <person name="Stolte C."/>
            <person name="Sykes S."/>
            <person name="Yandava C."/>
            <person name="Wortman J."/>
            <person name="Nusbaum C."/>
            <person name="Birren B."/>
        </authorList>
    </citation>
    <scope>NUCLEOTIDE SEQUENCE</scope>
    <source>
        <strain evidence="2">R3-111a-1</strain>
    </source>
</reference>
<evidence type="ECO:0000256" key="1">
    <source>
        <dbReference type="SAM" id="MobiDB-lite"/>
    </source>
</evidence>
<gene>
    <name evidence="3" type="primary">20347067</name>
    <name evidence="2" type="ORF">GGTG_06609</name>
</gene>
<feature type="compositionally biased region" description="Basic and acidic residues" evidence="1">
    <location>
        <begin position="249"/>
        <end position="267"/>
    </location>
</feature>
<feature type="region of interest" description="Disordered" evidence="1">
    <location>
        <begin position="639"/>
        <end position="661"/>
    </location>
</feature>
<feature type="compositionally biased region" description="Polar residues" evidence="1">
    <location>
        <begin position="308"/>
        <end position="320"/>
    </location>
</feature>
<dbReference type="Proteomes" id="UP000006039">
    <property type="component" value="Unassembled WGS sequence"/>
</dbReference>
<dbReference type="RefSeq" id="XP_009222693.1">
    <property type="nucleotide sequence ID" value="XM_009224429.1"/>
</dbReference>
<reference evidence="2" key="2">
    <citation type="submission" date="2010-07" db="EMBL/GenBank/DDBJ databases">
        <authorList>
            <consortium name="The Broad Institute Genome Sequencing Platform"/>
            <consortium name="Broad Institute Genome Sequencing Center for Infectious Disease"/>
            <person name="Ma L.-J."/>
            <person name="Dead R."/>
            <person name="Young S."/>
            <person name="Zeng Q."/>
            <person name="Koehrsen M."/>
            <person name="Alvarado L."/>
            <person name="Berlin A."/>
            <person name="Chapman S.B."/>
            <person name="Chen Z."/>
            <person name="Freedman E."/>
            <person name="Gellesch M."/>
            <person name="Goldberg J."/>
            <person name="Griggs A."/>
            <person name="Gujja S."/>
            <person name="Heilman E.R."/>
            <person name="Heiman D."/>
            <person name="Hepburn T."/>
            <person name="Howarth C."/>
            <person name="Jen D."/>
            <person name="Larson L."/>
            <person name="Mehta T."/>
            <person name="Neiman D."/>
            <person name="Pearson M."/>
            <person name="Roberts A."/>
            <person name="Saif S."/>
            <person name="Shea T."/>
            <person name="Shenoy N."/>
            <person name="Sisk P."/>
            <person name="Stolte C."/>
            <person name="Sykes S."/>
            <person name="Walk T."/>
            <person name="White J."/>
            <person name="Yandava C."/>
            <person name="Haas B."/>
            <person name="Nusbaum C."/>
            <person name="Birren B."/>
        </authorList>
    </citation>
    <scope>NUCLEOTIDE SEQUENCE</scope>
    <source>
        <strain evidence="2">R3-111a-1</strain>
    </source>
</reference>
<dbReference type="AlphaFoldDB" id="J3NZB0"/>
<name>J3NZB0_GAET3</name>
<dbReference type="EnsemblFungi" id="EJT76693">
    <property type="protein sequence ID" value="EJT76693"/>
    <property type="gene ID" value="GGTG_06609"/>
</dbReference>
<feature type="region of interest" description="Disordered" evidence="1">
    <location>
        <begin position="184"/>
        <end position="208"/>
    </location>
</feature>
<sequence length="703" mass="79074">MAQTLDVAAAEGTICKLTKTCQDLFEECMQTDRLSTSGWLEKRQGMFNLWSFALKASEAGKQSLDYRVMSRPDVAEAIKDHIEGLIEALEQCKEIASMAEVDQLRRISTAIRKSGAKYRYERADQEFNEEVYQELRNSMVIAIRTQQLWLPKFAKTEAERYSSAAKCGSMSEWETRSNFELGDKVESQPQPQIHLKPGAGVEAPRGRQLQDTWSLTPIQERLVRANILRHHRIIFFAEPARKKATLLASRDRCEEQEPERKKAKLGEDSGYNQASASVARLGGESASTPSESRKPISEEERPPRGQAGLSQVPATMTNASDLDIKGVTRPKWSPSHVTLGTAIQETQSHVANDLIPYTCVFEDCDTPDDMYASTFELTRHTIKAHGAPYWICGRCPAGSTDRIMGSPSKWVAHMRREHPGGFREAELPLLRDASRQTLIPPVDCPLCRVSQDLPSETLDEHIAKHLHAFALFSLPWGSKEAAESDLDIDADIWPTLATDRSLGKHKVLDKAAIHMWLNETEIQSPVRYLYLLHAKEMARPSIPVPEDSYDIEAGNAYNPREGDFNSIEEGMHWNIEDAHVSKQRTHSDHTEVGLMNEKGAGQDCSPEHKTSRASRVYVERCGNDALKLASKVVSLESRPHRASRFGRDEPLRDTASPRPGSKLNKLVKSFHRCFSMDYNYMPMAPPFFCGIRGEPFWIAAISR</sequence>
<organism evidence="2">
    <name type="scientific">Gaeumannomyces tritici (strain R3-111a-1)</name>
    <name type="common">Wheat and barley take-all root rot fungus</name>
    <name type="synonym">Gaeumannomyces graminis var. tritici</name>
    <dbReference type="NCBI Taxonomy" id="644352"/>
    <lineage>
        <taxon>Eukaryota</taxon>
        <taxon>Fungi</taxon>
        <taxon>Dikarya</taxon>
        <taxon>Ascomycota</taxon>
        <taxon>Pezizomycotina</taxon>
        <taxon>Sordariomycetes</taxon>
        <taxon>Sordariomycetidae</taxon>
        <taxon>Magnaporthales</taxon>
        <taxon>Magnaporthaceae</taxon>
        <taxon>Gaeumannomyces</taxon>
    </lineage>
</organism>
<dbReference type="HOGENOM" id="CLU_392332_0_0_1"/>
<protein>
    <recommendedName>
        <fullName evidence="5">C2H2-type domain-containing protein</fullName>
    </recommendedName>
</protein>
<dbReference type="PANTHER" id="PTHR35391:SF5">
    <property type="entry name" value="DUF6590 DOMAIN-CONTAINING PROTEIN"/>
    <property type="match status" value="1"/>
</dbReference>
<dbReference type="VEuPathDB" id="FungiDB:GGTG_06609"/>
<dbReference type="OrthoDB" id="20872at2759"/>
<reference evidence="3" key="4">
    <citation type="journal article" date="2015" name="G3 (Bethesda)">
        <title>Genome sequences of three phytopathogenic species of the Magnaporthaceae family of fungi.</title>
        <authorList>
            <person name="Okagaki L.H."/>
            <person name="Nunes C.C."/>
            <person name="Sailsbery J."/>
            <person name="Clay B."/>
            <person name="Brown D."/>
            <person name="John T."/>
            <person name="Oh Y."/>
            <person name="Young N."/>
            <person name="Fitzgerald M."/>
            <person name="Haas B.J."/>
            <person name="Zeng Q."/>
            <person name="Young S."/>
            <person name="Adiconis X."/>
            <person name="Fan L."/>
            <person name="Levin J.Z."/>
            <person name="Mitchell T.K."/>
            <person name="Okubara P.A."/>
            <person name="Farman M.L."/>
            <person name="Kohn L.M."/>
            <person name="Birren B."/>
            <person name="Ma L.-J."/>
            <person name="Dean R.A."/>
        </authorList>
    </citation>
    <scope>NUCLEOTIDE SEQUENCE</scope>
    <source>
        <strain evidence="3">R3-111a-1</strain>
    </source>
</reference>
<dbReference type="STRING" id="644352.J3NZB0"/>
<evidence type="ECO:0000313" key="3">
    <source>
        <dbReference type="EnsemblFungi" id="EJT76693"/>
    </source>
</evidence>
<accession>J3NZB0</accession>
<keyword evidence="4" id="KW-1185">Reference proteome</keyword>
<evidence type="ECO:0008006" key="5">
    <source>
        <dbReference type="Google" id="ProtNLM"/>
    </source>
</evidence>
<feature type="region of interest" description="Disordered" evidence="1">
    <location>
        <begin position="248"/>
        <end position="333"/>
    </location>
</feature>
<dbReference type="PANTHER" id="PTHR35391">
    <property type="entry name" value="C2H2-TYPE DOMAIN-CONTAINING PROTEIN-RELATED"/>
    <property type="match status" value="1"/>
</dbReference>
<reference evidence="4" key="1">
    <citation type="submission" date="2010-07" db="EMBL/GenBank/DDBJ databases">
        <title>The genome sequence of Gaeumannomyces graminis var. tritici strain R3-111a-1.</title>
        <authorList>
            <consortium name="The Broad Institute Genome Sequencing Platform"/>
            <person name="Ma L.-J."/>
            <person name="Dead R."/>
            <person name="Young S."/>
            <person name="Zeng Q."/>
            <person name="Koehrsen M."/>
            <person name="Alvarado L."/>
            <person name="Berlin A."/>
            <person name="Chapman S.B."/>
            <person name="Chen Z."/>
            <person name="Freedman E."/>
            <person name="Gellesch M."/>
            <person name="Goldberg J."/>
            <person name="Griggs A."/>
            <person name="Gujja S."/>
            <person name="Heilman E.R."/>
            <person name="Heiman D."/>
            <person name="Hepburn T."/>
            <person name="Howarth C."/>
            <person name="Jen D."/>
            <person name="Larson L."/>
            <person name="Mehta T."/>
            <person name="Neiman D."/>
            <person name="Pearson M."/>
            <person name="Roberts A."/>
            <person name="Saif S."/>
            <person name="Shea T."/>
            <person name="Shenoy N."/>
            <person name="Sisk P."/>
            <person name="Stolte C."/>
            <person name="Sykes S."/>
            <person name="Walk T."/>
            <person name="White J."/>
            <person name="Yandava C."/>
            <person name="Haas B."/>
            <person name="Nusbaum C."/>
            <person name="Birren B."/>
        </authorList>
    </citation>
    <scope>NUCLEOTIDE SEQUENCE [LARGE SCALE GENOMIC DNA]</scope>
    <source>
        <strain evidence="4">R3-111a-1</strain>
    </source>
</reference>
<evidence type="ECO:0000313" key="4">
    <source>
        <dbReference type="Proteomes" id="UP000006039"/>
    </source>
</evidence>